<sequence length="163" mass="17936">MARFGTFTVAEVESFLQAYDEMLNRNKQLSQSAPVANLTQAYYPSFDKGGGRRSRGNGRGGHAAINCYYRYDQQYTQQSSSQNSNQAVPYANSTPPPPPSSFHQPKAFITAPPQATDTAWYPDSGASHHVTPDPSSFLSTQNNTNNTKHLLVGYTRPPYPGNI</sequence>
<name>A0ABU6Y7E1_9FABA</name>
<feature type="compositionally biased region" description="Polar residues" evidence="1">
    <location>
        <begin position="133"/>
        <end position="148"/>
    </location>
</feature>
<feature type="region of interest" description="Disordered" evidence="1">
    <location>
        <begin position="75"/>
        <end position="148"/>
    </location>
</feature>
<accession>A0ABU6Y7E1</accession>
<proteinExistence type="predicted"/>
<comment type="caution">
    <text evidence="2">The sequence shown here is derived from an EMBL/GenBank/DDBJ whole genome shotgun (WGS) entry which is preliminary data.</text>
</comment>
<keyword evidence="3" id="KW-1185">Reference proteome</keyword>
<gene>
    <name evidence="2" type="ORF">PIB30_022561</name>
</gene>
<protein>
    <submittedName>
        <fullName evidence="2">Uncharacterized protein</fullName>
    </submittedName>
</protein>
<evidence type="ECO:0000256" key="1">
    <source>
        <dbReference type="SAM" id="MobiDB-lite"/>
    </source>
</evidence>
<dbReference type="Proteomes" id="UP001341840">
    <property type="component" value="Unassembled WGS sequence"/>
</dbReference>
<organism evidence="2 3">
    <name type="scientific">Stylosanthes scabra</name>
    <dbReference type="NCBI Taxonomy" id="79078"/>
    <lineage>
        <taxon>Eukaryota</taxon>
        <taxon>Viridiplantae</taxon>
        <taxon>Streptophyta</taxon>
        <taxon>Embryophyta</taxon>
        <taxon>Tracheophyta</taxon>
        <taxon>Spermatophyta</taxon>
        <taxon>Magnoliopsida</taxon>
        <taxon>eudicotyledons</taxon>
        <taxon>Gunneridae</taxon>
        <taxon>Pentapetalae</taxon>
        <taxon>rosids</taxon>
        <taxon>fabids</taxon>
        <taxon>Fabales</taxon>
        <taxon>Fabaceae</taxon>
        <taxon>Papilionoideae</taxon>
        <taxon>50 kb inversion clade</taxon>
        <taxon>dalbergioids sensu lato</taxon>
        <taxon>Dalbergieae</taxon>
        <taxon>Pterocarpus clade</taxon>
        <taxon>Stylosanthes</taxon>
    </lineage>
</organism>
<evidence type="ECO:0000313" key="3">
    <source>
        <dbReference type="Proteomes" id="UP001341840"/>
    </source>
</evidence>
<evidence type="ECO:0000313" key="2">
    <source>
        <dbReference type="EMBL" id="MED6205957.1"/>
    </source>
</evidence>
<dbReference type="EMBL" id="JASCZI010241732">
    <property type="protein sequence ID" value="MED6205957.1"/>
    <property type="molecule type" value="Genomic_DNA"/>
</dbReference>
<reference evidence="2 3" key="1">
    <citation type="journal article" date="2023" name="Plants (Basel)">
        <title>Bridging the Gap: Combining Genomics and Transcriptomics Approaches to Understand Stylosanthes scabra, an Orphan Legume from the Brazilian Caatinga.</title>
        <authorList>
            <person name="Ferreira-Neto J.R.C."/>
            <person name="da Silva M.D."/>
            <person name="Binneck E."/>
            <person name="de Melo N.F."/>
            <person name="da Silva R.H."/>
            <person name="de Melo A.L.T.M."/>
            <person name="Pandolfi V."/>
            <person name="Bustamante F.O."/>
            <person name="Brasileiro-Vidal A.C."/>
            <person name="Benko-Iseppon A.M."/>
        </authorList>
    </citation>
    <scope>NUCLEOTIDE SEQUENCE [LARGE SCALE GENOMIC DNA]</scope>
    <source>
        <tissue evidence="2">Leaves</tissue>
    </source>
</reference>
<feature type="compositionally biased region" description="Low complexity" evidence="1">
    <location>
        <begin position="75"/>
        <end position="86"/>
    </location>
</feature>